<evidence type="ECO:0000256" key="1">
    <source>
        <dbReference type="SAM" id="MobiDB-lite"/>
    </source>
</evidence>
<proteinExistence type="predicted"/>
<feature type="transmembrane region" description="Helical" evidence="2">
    <location>
        <begin position="180"/>
        <end position="201"/>
    </location>
</feature>
<feature type="compositionally biased region" description="Basic and acidic residues" evidence="1">
    <location>
        <begin position="31"/>
        <end position="46"/>
    </location>
</feature>
<dbReference type="EMBL" id="JBIMZQ010000080">
    <property type="protein sequence ID" value="KAL3656496.1"/>
    <property type="molecule type" value="Genomic_DNA"/>
</dbReference>
<keyword evidence="2" id="KW-0812">Transmembrane</keyword>
<protein>
    <submittedName>
        <fullName evidence="3">Uncharacterized protein</fullName>
    </submittedName>
</protein>
<evidence type="ECO:0000256" key="2">
    <source>
        <dbReference type="SAM" id="Phobius"/>
    </source>
</evidence>
<evidence type="ECO:0000313" key="3">
    <source>
        <dbReference type="EMBL" id="KAL3656496.1"/>
    </source>
</evidence>
<evidence type="ECO:0000313" key="4">
    <source>
        <dbReference type="Proteomes" id="UP001632037"/>
    </source>
</evidence>
<keyword evidence="4" id="KW-1185">Reference proteome</keyword>
<keyword evidence="2" id="KW-1133">Transmembrane helix</keyword>
<gene>
    <name evidence="3" type="ORF">V7S43_018643</name>
</gene>
<dbReference type="Proteomes" id="UP001632037">
    <property type="component" value="Unassembled WGS sequence"/>
</dbReference>
<feature type="region of interest" description="Disordered" evidence="1">
    <location>
        <begin position="31"/>
        <end position="77"/>
    </location>
</feature>
<organism evidence="3 4">
    <name type="scientific">Phytophthora oleae</name>
    <dbReference type="NCBI Taxonomy" id="2107226"/>
    <lineage>
        <taxon>Eukaryota</taxon>
        <taxon>Sar</taxon>
        <taxon>Stramenopiles</taxon>
        <taxon>Oomycota</taxon>
        <taxon>Peronosporomycetes</taxon>
        <taxon>Peronosporales</taxon>
        <taxon>Peronosporaceae</taxon>
        <taxon>Phytophthora</taxon>
    </lineage>
</organism>
<sequence length="207" mass="23630">MDVSARSTTYFVSRFHEDTPASLKDLLRSSVKRDENKESVTSKCGEDQDFNAGAIDSDSEYECGHSGDSDDDIENSEPEVDEWRFHATEPREGLYLHEMRRQRGRMGEKEARWVRGYIKAQRAWKTRTGHSIDEFDIPAARQSKRCKLVRWDRSLELPACEQEVEGEEEGVVGTTRLETLLLLAAIVFICLSLGVQLFTSIKTEHNA</sequence>
<accession>A0ABD3EQE3</accession>
<reference evidence="3 4" key="1">
    <citation type="submission" date="2024-09" db="EMBL/GenBank/DDBJ databases">
        <title>Genome sequencing and assembly of Phytophthora oleae, isolate VK10A, causative agent of rot of olive drupes.</title>
        <authorList>
            <person name="Conti Taguali S."/>
            <person name="Riolo M."/>
            <person name="La Spada F."/>
            <person name="Cacciola S.O."/>
            <person name="Dionisio G."/>
        </authorList>
    </citation>
    <scope>NUCLEOTIDE SEQUENCE [LARGE SCALE GENOMIC DNA]</scope>
    <source>
        <strain evidence="3 4">VK10A</strain>
    </source>
</reference>
<keyword evidence="2" id="KW-0472">Membrane</keyword>
<dbReference type="AlphaFoldDB" id="A0ABD3EQE3"/>
<name>A0ABD3EQE3_9STRA</name>
<comment type="caution">
    <text evidence="3">The sequence shown here is derived from an EMBL/GenBank/DDBJ whole genome shotgun (WGS) entry which is preliminary data.</text>
</comment>